<evidence type="ECO:0000313" key="3">
    <source>
        <dbReference type="Proteomes" id="UP000005087"/>
    </source>
</evidence>
<proteinExistence type="predicted"/>
<protein>
    <submittedName>
        <fullName evidence="2">Putative DNA modification methylase</fullName>
    </submittedName>
</protein>
<keyword evidence="2" id="KW-0808">Transferase</keyword>
<dbReference type="GO" id="GO:0032259">
    <property type="term" value="P:methylation"/>
    <property type="evidence" value="ECO:0007669"/>
    <property type="project" value="UniProtKB-KW"/>
</dbReference>
<dbReference type="eggNOG" id="COG1041">
    <property type="taxonomic scope" value="Bacteria"/>
</dbReference>
<evidence type="ECO:0000259" key="1">
    <source>
        <dbReference type="Pfam" id="PF01170"/>
    </source>
</evidence>
<name>I1D0W6_9PSEU</name>
<dbReference type="HOGENOM" id="CLU_070253_0_0_11"/>
<keyword evidence="3" id="KW-1185">Reference proteome</keyword>
<keyword evidence="2" id="KW-0489">Methyltransferase</keyword>
<gene>
    <name evidence="2" type="ORF">SacglDRAFT_01675</name>
</gene>
<dbReference type="SUPFAM" id="SSF53335">
    <property type="entry name" value="S-adenosyl-L-methionine-dependent methyltransferases"/>
    <property type="match status" value="1"/>
</dbReference>
<reference evidence="2 3" key="1">
    <citation type="submission" date="2011-09" db="EMBL/GenBank/DDBJ databases">
        <authorList>
            <consortium name="US DOE Joint Genome Institute (JGI-PGF)"/>
            <person name="Lucas S."/>
            <person name="Han J."/>
            <person name="Lapidus A."/>
            <person name="Cheng J.-F."/>
            <person name="Goodwin L."/>
            <person name="Pitluck S."/>
            <person name="Peters L."/>
            <person name="Land M.L."/>
            <person name="Hauser L."/>
            <person name="Brambilla E."/>
            <person name="Klenk H.-P."/>
            <person name="Woyke T.J."/>
        </authorList>
    </citation>
    <scope>NUCLEOTIDE SEQUENCE [LARGE SCALE GENOMIC DNA]</scope>
    <source>
        <strain evidence="2 3">K62</strain>
    </source>
</reference>
<reference evidence="3" key="2">
    <citation type="submission" date="2012-01" db="EMBL/GenBank/DDBJ databases">
        <title>Noncontiguous Finished sequence of chromosome of Saccharomonospora glauca K62.</title>
        <authorList>
            <consortium name="US DOE Joint Genome Institute"/>
            <person name="Lucas S."/>
            <person name="Han J."/>
            <person name="Lapidus A."/>
            <person name="Cheng J.-F."/>
            <person name="Goodwin L."/>
            <person name="Pitluck S."/>
            <person name="Peters L."/>
            <person name="Mikhailova N."/>
            <person name="Held B."/>
            <person name="Detter J.C."/>
            <person name="Han C."/>
            <person name="Tapia R."/>
            <person name="Land M."/>
            <person name="Hauser L."/>
            <person name="Kyrpides N."/>
            <person name="Ivanova N."/>
            <person name="Pagani I."/>
            <person name="Brambilla E.-M."/>
            <person name="Klenk H.-P."/>
            <person name="Woyke T."/>
        </authorList>
    </citation>
    <scope>NUCLEOTIDE SEQUENCE [LARGE SCALE GENOMIC DNA]</scope>
    <source>
        <strain evidence="3">K62</strain>
    </source>
</reference>
<organism evidence="2 3">
    <name type="scientific">Saccharomonospora glauca K62</name>
    <dbReference type="NCBI Taxonomy" id="928724"/>
    <lineage>
        <taxon>Bacteria</taxon>
        <taxon>Bacillati</taxon>
        <taxon>Actinomycetota</taxon>
        <taxon>Actinomycetes</taxon>
        <taxon>Pseudonocardiales</taxon>
        <taxon>Pseudonocardiaceae</taxon>
        <taxon>Saccharomonospora</taxon>
    </lineage>
</organism>
<dbReference type="InterPro" id="IPR000241">
    <property type="entry name" value="RlmKL-like_Mtase"/>
</dbReference>
<evidence type="ECO:0000313" key="2">
    <source>
        <dbReference type="EMBL" id="EIE98590.1"/>
    </source>
</evidence>
<dbReference type="GO" id="GO:0008168">
    <property type="term" value="F:methyltransferase activity"/>
    <property type="evidence" value="ECO:0007669"/>
    <property type="project" value="UniProtKB-KW"/>
</dbReference>
<dbReference type="Proteomes" id="UP000005087">
    <property type="component" value="Chromosome"/>
</dbReference>
<dbReference type="Pfam" id="PF01170">
    <property type="entry name" value="UPF0020"/>
    <property type="match status" value="1"/>
</dbReference>
<dbReference type="STRING" id="928724.SacglDRAFT_01675"/>
<dbReference type="Gene3D" id="3.40.50.150">
    <property type="entry name" value="Vaccinia Virus protein VP39"/>
    <property type="match status" value="1"/>
</dbReference>
<dbReference type="EMBL" id="CM001484">
    <property type="protein sequence ID" value="EIE98590.1"/>
    <property type="molecule type" value="Genomic_DNA"/>
</dbReference>
<dbReference type="OrthoDB" id="1637728at2"/>
<dbReference type="RefSeq" id="WP_005463421.1">
    <property type="nucleotide sequence ID" value="NZ_CM001484.1"/>
</dbReference>
<dbReference type="InterPro" id="IPR029063">
    <property type="entry name" value="SAM-dependent_MTases_sf"/>
</dbReference>
<feature type="domain" description="Ribosomal RNA large subunit methyltransferase K/L-like methyltransferase" evidence="1">
    <location>
        <begin position="139"/>
        <end position="270"/>
    </location>
</feature>
<accession>I1D0W6</accession>
<sequence length="343" mass="38272">MPEYAILILPSANRVYTDTAPTLVRNEVWAFASLLSATVTDTGTRTIGGVDYVTVTTERELSDTDVALLSNVSSAYALFELTGELLRPLTLRPTARFDSDLLTIQKYPGKTNEQFTQLLFNLTLLASRWAREGYTIPLHVLDPLCGRGTTLNQAMMYGHDATGVEVSPKDFEAYERFIKTWLRSKRLKHTAQSGALRRHKTRLGQRLEIEYAASKEEYRAGRTRRLAYYNTDTLRTDELLREESVHLVVTDAPYGVQHGSRAEDDSLARSPRDLLAAALPVWTRVLRPGGAVGISYNTHVLSRSALTALCERAGLSVVTGPGYDDLTHRVDQSIERDVVVARK</sequence>
<dbReference type="AlphaFoldDB" id="I1D0W6"/>